<dbReference type="PANTHER" id="PTHR36442:SF1">
    <property type="entry name" value="CYCLIC-DI-AMP PHOSPHODIESTERASE PGPH"/>
    <property type="match status" value="1"/>
</dbReference>
<dbReference type="Proteomes" id="UP000449710">
    <property type="component" value="Unassembled WGS sequence"/>
</dbReference>
<dbReference type="NCBIfam" id="TIGR00277">
    <property type="entry name" value="HDIG"/>
    <property type="match status" value="1"/>
</dbReference>
<evidence type="ECO:0000256" key="1">
    <source>
        <dbReference type="SAM" id="Phobius"/>
    </source>
</evidence>
<dbReference type="InterPro" id="IPR003607">
    <property type="entry name" value="HD/PDEase_dom"/>
</dbReference>
<dbReference type="SUPFAM" id="SSF109604">
    <property type="entry name" value="HD-domain/PDEase-like"/>
    <property type="match status" value="1"/>
</dbReference>
<keyword evidence="4" id="KW-1185">Reference proteome</keyword>
<feature type="domain" description="HD/PDEase" evidence="2">
    <location>
        <begin position="478"/>
        <end position="636"/>
    </location>
</feature>
<feature type="transmembrane region" description="Helical" evidence="1">
    <location>
        <begin position="371"/>
        <end position="389"/>
    </location>
</feature>
<proteinExistence type="predicted"/>
<feature type="transmembrane region" description="Helical" evidence="1">
    <location>
        <begin position="307"/>
        <end position="332"/>
    </location>
</feature>
<feature type="transmembrane region" description="Helical" evidence="1">
    <location>
        <begin position="272"/>
        <end position="295"/>
    </location>
</feature>
<dbReference type="EMBL" id="SUMG01000021">
    <property type="protein sequence ID" value="NBG89324.1"/>
    <property type="molecule type" value="Genomic_DNA"/>
</dbReference>
<organism evidence="3 4">
    <name type="scientific">Isachenkonia alkalipeptolytica</name>
    <dbReference type="NCBI Taxonomy" id="2565777"/>
    <lineage>
        <taxon>Bacteria</taxon>
        <taxon>Bacillati</taxon>
        <taxon>Bacillota</taxon>
        <taxon>Clostridia</taxon>
        <taxon>Eubacteriales</taxon>
        <taxon>Clostridiaceae</taxon>
        <taxon>Isachenkonia</taxon>
    </lineage>
</organism>
<dbReference type="CDD" id="cd00077">
    <property type="entry name" value="HDc"/>
    <property type="match status" value="1"/>
</dbReference>
<reference evidence="3 4" key="1">
    <citation type="submission" date="2019-04" db="EMBL/GenBank/DDBJ databases">
        <title>Isachenkonia alkalipeptolytica gen. nov. sp. nov. a new anaerobic, alkiliphilic organothrophic bacterium capable to reduce synthesized ferrihydrite isolated from a soda lake.</title>
        <authorList>
            <person name="Toshchakov S.V."/>
            <person name="Zavarzina D.G."/>
            <person name="Zhilina T.N."/>
            <person name="Kostrikina N.A."/>
            <person name="Kublanov I.V."/>
        </authorList>
    </citation>
    <scope>NUCLEOTIDE SEQUENCE [LARGE SCALE GENOMIC DNA]</scope>
    <source>
        <strain evidence="3 4">Z-1701</strain>
    </source>
</reference>
<comment type="caution">
    <text evidence="3">The sequence shown here is derived from an EMBL/GenBank/DDBJ whole genome shotgun (WGS) entry which is preliminary data.</text>
</comment>
<dbReference type="Gene3D" id="1.10.3210.10">
    <property type="entry name" value="Hypothetical protein af1432"/>
    <property type="match status" value="1"/>
</dbReference>
<accession>A0AA44BEJ5</accession>
<evidence type="ECO:0000313" key="4">
    <source>
        <dbReference type="Proteomes" id="UP000449710"/>
    </source>
</evidence>
<feature type="transmembrane region" description="Helical" evidence="1">
    <location>
        <begin position="24"/>
        <end position="46"/>
    </location>
</feature>
<keyword evidence="1" id="KW-0472">Membrane</keyword>
<dbReference type="InterPro" id="IPR011624">
    <property type="entry name" value="Metal-dep_PHydrolase_7TM_extra"/>
</dbReference>
<evidence type="ECO:0000259" key="2">
    <source>
        <dbReference type="SMART" id="SM00471"/>
    </source>
</evidence>
<protein>
    <submittedName>
        <fullName evidence="3">HDIG domain-containing protein</fullName>
    </submittedName>
</protein>
<gene>
    <name evidence="3" type="ORF">ISALK_12565</name>
</gene>
<feature type="transmembrane region" description="Helical" evidence="1">
    <location>
        <begin position="428"/>
        <end position="449"/>
    </location>
</feature>
<dbReference type="InterPro" id="IPR006675">
    <property type="entry name" value="HDIG_dom"/>
</dbReference>
<dbReference type="SMART" id="SM00471">
    <property type="entry name" value="HDc"/>
    <property type="match status" value="1"/>
</dbReference>
<dbReference type="PANTHER" id="PTHR36442">
    <property type="entry name" value="CYCLIC-DI-AMP PHOSPHODIESTERASE PGPH"/>
    <property type="match status" value="1"/>
</dbReference>
<keyword evidence="1" id="KW-0812">Transmembrane</keyword>
<evidence type="ECO:0000313" key="3">
    <source>
        <dbReference type="EMBL" id="NBG89324.1"/>
    </source>
</evidence>
<feature type="transmembrane region" description="Helical" evidence="1">
    <location>
        <begin position="395"/>
        <end position="416"/>
    </location>
</feature>
<dbReference type="InterPro" id="IPR006674">
    <property type="entry name" value="HD_domain"/>
</dbReference>
<feature type="transmembrane region" description="Helical" evidence="1">
    <location>
        <begin position="338"/>
        <end position="364"/>
    </location>
</feature>
<sequence length="695" mass="77770">MKIYSSIFNKISNSRIKKLLSKSAVQYLLLVLFLLLGTLGIFILSLRPDKVDVNLGQRAPQNIHAPKTIEDVRTTENLRNEASNAVEAQFRIDSDVRNEVQRDIENTFEILYSVKEDEDLTEEEKTKAMQDENPVTLGENIITGALSDSRESIEHLESYLYEIAAEQLNGGIRLEDLPTVKASAEESIRSLDDFSEPLKLFGIRLFSQSIRPNEFYDAQRTEELKQQAMEDVDSVIIGQDELIVREGERISASQMQILRELGLLAEDGRLDYLLYLGIIIIVMLLLLTLVFYLMFFHKKLIYDLKSLLMLVLIILSTLMISKVFSVIGIFVIPVATAAMLLSILINPQVAIVSNIILSVMAVLIIDNSLTLLIMLMVGGTLGALMAYRTQQRGNILLSGFVVGAANFFVIMGIGFINSNEINEIFIHAGYGAIGGGFAAVLTIGTLPFWEWAFGVLTHLKLMEMSNPNQPLLKKLLLEAPGTYHHSIIVGNLSEAAADAVEGNALLARVGAFYHDIGKTTKPYFFKENQFGVDNPHEKIKPLKSSSIITGHVTDGLKVAKEHKLHKDVVEFIKSHHGNTLVAYFYHKEKELNKGMGGVEEEAFRYQGPKPATKETAIVMLADSVEAAIRSIPEPNKEKIENLIEKILQGKLQDGQLEESHLTLKELQRIKTVFMNTLLGIYHERIEYPEEEGNKI</sequence>
<dbReference type="InterPro" id="IPR052722">
    <property type="entry name" value="PgpH_phosphodiesterase"/>
</dbReference>
<dbReference type="AlphaFoldDB" id="A0AA44BEJ5"/>
<dbReference type="Pfam" id="PF01966">
    <property type="entry name" value="HD"/>
    <property type="match status" value="1"/>
</dbReference>
<dbReference type="RefSeq" id="WP_160722873.1">
    <property type="nucleotide sequence ID" value="NZ_SUMG01000021.1"/>
</dbReference>
<dbReference type="Pfam" id="PF07697">
    <property type="entry name" value="7TMR-HDED"/>
    <property type="match status" value="1"/>
</dbReference>
<dbReference type="Pfam" id="PF07698">
    <property type="entry name" value="7TM-7TMR_HD"/>
    <property type="match status" value="1"/>
</dbReference>
<name>A0AA44BEJ5_9CLOT</name>
<keyword evidence="1" id="KW-1133">Transmembrane helix</keyword>
<dbReference type="InterPro" id="IPR011621">
    <property type="entry name" value="Metal-dep_PHydrolase_7TM_intra"/>
</dbReference>